<accession>A0AA50CNU5</accession>
<reference evidence="1 2" key="1">
    <citation type="submission" date="2023-08" db="EMBL/GenBank/DDBJ databases">
        <title>Pathogen: clinical or host-associated sample.</title>
        <authorList>
            <person name="Hergert J."/>
            <person name="Casey R."/>
            <person name="Wagner J."/>
            <person name="Young E.L."/>
            <person name="Oakeson K.F."/>
        </authorList>
    </citation>
    <scope>NUCLEOTIDE SEQUENCE [LARGE SCALE GENOMIC DNA]</scope>
    <source>
        <strain evidence="1 2">1760953</strain>
    </source>
</reference>
<sequence length="49" mass="5079">MQMRFSPTGLGLILTFVVIIGSVLSLAVMKSQNANAEIVTDSPAESGSP</sequence>
<gene>
    <name evidence="1" type="ORF">Q9313_08325</name>
</gene>
<dbReference type="AlphaFoldDB" id="A0AA50CNU5"/>
<organism evidence="1 2">
    <name type="scientific">Shinella sumterensis</name>
    <dbReference type="NCBI Taxonomy" id="1967501"/>
    <lineage>
        <taxon>Bacteria</taxon>
        <taxon>Pseudomonadati</taxon>
        <taxon>Pseudomonadota</taxon>
        <taxon>Alphaproteobacteria</taxon>
        <taxon>Hyphomicrobiales</taxon>
        <taxon>Rhizobiaceae</taxon>
        <taxon>Shinella</taxon>
    </lineage>
</organism>
<dbReference type="EMBL" id="CP132302">
    <property type="protein sequence ID" value="WLR99010.1"/>
    <property type="molecule type" value="Genomic_DNA"/>
</dbReference>
<proteinExistence type="predicted"/>
<dbReference type="Proteomes" id="UP001234585">
    <property type="component" value="Chromosome"/>
</dbReference>
<protein>
    <submittedName>
        <fullName evidence="1">Uncharacterized protein</fullName>
    </submittedName>
</protein>
<evidence type="ECO:0000313" key="2">
    <source>
        <dbReference type="Proteomes" id="UP001234585"/>
    </source>
</evidence>
<name>A0AA50CNU5_9HYPH</name>
<keyword evidence="2" id="KW-1185">Reference proteome</keyword>
<dbReference type="RefSeq" id="WP_306038536.1">
    <property type="nucleotide sequence ID" value="NZ_CP132302.1"/>
</dbReference>
<evidence type="ECO:0000313" key="1">
    <source>
        <dbReference type="EMBL" id="WLR99010.1"/>
    </source>
</evidence>